<dbReference type="PRINTS" id="PR00452">
    <property type="entry name" value="SH3DOMAIN"/>
</dbReference>
<dbReference type="GO" id="GO:0030864">
    <property type="term" value="C:cortical actin cytoskeleton"/>
    <property type="evidence" value="ECO:0007669"/>
    <property type="project" value="TreeGrafter"/>
</dbReference>
<dbReference type="HOGENOM" id="CLU_459326_0_0_1"/>
<feature type="region of interest" description="Disordered" evidence="3">
    <location>
        <begin position="199"/>
        <end position="566"/>
    </location>
</feature>
<dbReference type="PANTHER" id="PTHR10829">
    <property type="entry name" value="CORTACTIN AND DREBRIN"/>
    <property type="match status" value="1"/>
</dbReference>
<dbReference type="GO" id="GO:0051015">
    <property type="term" value="F:actin filament binding"/>
    <property type="evidence" value="ECO:0007669"/>
    <property type="project" value="TreeGrafter"/>
</dbReference>
<feature type="domain" description="ADF-H" evidence="5">
    <location>
        <begin position="65"/>
        <end position="193"/>
    </location>
</feature>
<comment type="caution">
    <text evidence="6">The sequence shown here is derived from an EMBL/GenBank/DDBJ whole genome shotgun (WGS) entry which is preliminary data.</text>
</comment>
<evidence type="ECO:0008006" key="8">
    <source>
        <dbReference type="Google" id="ProtNLM"/>
    </source>
</evidence>
<dbReference type="Gene3D" id="3.40.20.10">
    <property type="entry name" value="Severin"/>
    <property type="match status" value="1"/>
</dbReference>
<gene>
    <name evidence="6" type="ORF">G210_3629</name>
</gene>
<dbReference type="SUPFAM" id="SSF55753">
    <property type="entry name" value="Actin depolymerizing proteins"/>
    <property type="match status" value="1"/>
</dbReference>
<dbReference type="AlphaFoldDB" id="M3JTG3"/>
<protein>
    <recommendedName>
        <fullName evidence="8">Actin-binding protein</fullName>
    </recommendedName>
</protein>
<dbReference type="PROSITE" id="PS50002">
    <property type="entry name" value="SH3"/>
    <property type="match status" value="2"/>
</dbReference>
<dbReference type="eggNOG" id="KOG3655">
    <property type="taxonomic scope" value="Eukaryota"/>
</dbReference>
<dbReference type="Pfam" id="PF00241">
    <property type="entry name" value="Cofilin_ADF"/>
    <property type="match status" value="1"/>
</dbReference>
<dbReference type="InterPro" id="IPR036028">
    <property type="entry name" value="SH3-like_dom_sf"/>
</dbReference>
<keyword evidence="7" id="KW-1185">Reference proteome</keyword>
<feature type="domain" description="SH3" evidence="4">
    <location>
        <begin position="549"/>
        <end position="610"/>
    </location>
</feature>
<sequence length="702" mass="77037">MDYFNILANIVNDVLKKMNFMVNRIRNVYIDDMELAGERSVPLKRLVNNYPKVEGFQLSSNIQIDLSTNSRKIQESYDKVVRGDPSSTYVVYSVDKNAVLDVADSGNGSLDEFVENFTDGQVQFGLARVTVPGSDVSKNILLGWCPDNAPAKLRLSFANNFADVSKILNGYHVQITARDQDDLDVDEFVKRVAAAAGARYSTTGSSSTSGSKTTIPKPVSKPIVAKPVKPTSTPSFVPKSTGKPVAPVKPKPVLPTPSSFKPKPPAKSNTDGWGDAEDVEERDFDEKPLENVPSAYKPIKVNIDELRKQKSDTISSTPKPFKEESKSQDADDEPKPLSERLKAYEKPDDGRLTSLPKPKIGNSVADKYKASASGNGNGSGPTFGAKPVLGNQSTDTRKDKLVGGLSRDFGAENGKTPAQIWAEKRGKYKTVSSEEQDDSTQSTTEPEEHHASELAKKFEQQAKLDEEEEEEKPARSLPPPPARQPAPQPEEEEDEEEEEEQKPVTSLPVRNLPPPPVRQAEPEPKEEEKPAPAPSLPTRSAAPAEEPKKNAASATAEYDYEKDEDNEIGFAEGDLIIEIEFVDEDWWQGKHSKTGEVGLFPATYVKLNEAKEESEPAAPSLPSRSEPAAPSLPSRSEEPAKPATKSATAEYDYEKDEDNEIGFSEGDLIVDIEFVDEDWWQGKNSKTGEVGLFPANYVVLIE</sequence>
<feature type="domain" description="SH3" evidence="4">
    <location>
        <begin position="642"/>
        <end position="702"/>
    </location>
</feature>
<dbReference type="OMA" id="FKEPRGA"/>
<dbReference type="CDD" id="cd11281">
    <property type="entry name" value="ADF_drebrin_like"/>
    <property type="match status" value="1"/>
</dbReference>
<dbReference type="PROSITE" id="PS51263">
    <property type="entry name" value="ADF_H"/>
    <property type="match status" value="1"/>
</dbReference>
<dbReference type="SMART" id="SM00326">
    <property type="entry name" value="SH3"/>
    <property type="match status" value="2"/>
</dbReference>
<feature type="region of interest" description="Disordered" evidence="3">
    <location>
        <begin position="610"/>
        <end position="662"/>
    </location>
</feature>
<dbReference type="CDD" id="cd11819">
    <property type="entry name" value="SH3_Cortactin_like"/>
    <property type="match status" value="2"/>
</dbReference>
<dbReference type="STRING" id="1245528.M3JTG3"/>
<feature type="compositionally biased region" description="Low complexity" evidence="3">
    <location>
        <begin position="199"/>
        <end position="214"/>
    </location>
</feature>
<dbReference type="InterPro" id="IPR001452">
    <property type="entry name" value="SH3_domain"/>
</dbReference>
<evidence type="ECO:0000256" key="2">
    <source>
        <dbReference type="PROSITE-ProRule" id="PRU00192"/>
    </source>
</evidence>
<feature type="compositionally biased region" description="Low complexity" evidence="3">
    <location>
        <begin position="540"/>
        <end position="554"/>
    </location>
</feature>
<evidence type="ECO:0000259" key="4">
    <source>
        <dbReference type="PROSITE" id="PS50002"/>
    </source>
</evidence>
<feature type="compositionally biased region" description="Acidic residues" evidence="3">
    <location>
        <begin position="651"/>
        <end position="660"/>
    </location>
</feature>
<dbReference type="Gene3D" id="2.30.30.40">
    <property type="entry name" value="SH3 Domains"/>
    <property type="match status" value="2"/>
</dbReference>
<accession>M3JTG3</accession>
<dbReference type="GO" id="GO:0030427">
    <property type="term" value="C:site of polarized growth"/>
    <property type="evidence" value="ECO:0007669"/>
    <property type="project" value="TreeGrafter"/>
</dbReference>
<evidence type="ECO:0000259" key="5">
    <source>
        <dbReference type="PROSITE" id="PS51263"/>
    </source>
</evidence>
<dbReference type="Proteomes" id="UP000011777">
    <property type="component" value="Unassembled WGS sequence"/>
</dbReference>
<dbReference type="SMART" id="SM00102">
    <property type="entry name" value="ADF"/>
    <property type="match status" value="1"/>
</dbReference>
<dbReference type="SUPFAM" id="SSF50044">
    <property type="entry name" value="SH3-domain"/>
    <property type="match status" value="2"/>
</dbReference>
<feature type="compositionally biased region" description="Acidic residues" evidence="3">
    <location>
        <begin position="274"/>
        <end position="283"/>
    </location>
</feature>
<dbReference type="OrthoDB" id="5971719at2759"/>
<dbReference type="InterPro" id="IPR002108">
    <property type="entry name" value="ADF-H"/>
</dbReference>
<organism evidence="6 7">
    <name type="scientific">Candida maltosa (strain Xu316)</name>
    <name type="common">Yeast</name>
    <dbReference type="NCBI Taxonomy" id="1245528"/>
    <lineage>
        <taxon>Eukaryota</taxon>
        <taxon>Fungi</taxon>
        <taxon>Dikarya</taxon>
        <taxon>Ascomycota</taxon>
        <taxon>Saccharomycotina</taxon>
        <taxon>Pichiomycetes</taxon>
        <taxon>Debaryomycetaceae</taxon>
        <taxon>Candida/Lodderomyces clade</taxon>
        <taxon>Candida</taxon>
    </lineage>
</organism>
<feature type="compositionally biased region" description="Acidic residues" evidence="3">
    <location>
        <begin position="489"/>
        <end position="500"/>
    </location>
</feature>
<dbReference type="EMBL" id="AOGT01002118">
    <property type="protein sequence ID" value="EMG46135.1"/>
    <property type="molecule type" value="Genomic_DNA"/>
</dbReference>
<dbReference type="PANTHER" id="PTHR10829:SF25">
    <property type="entry name" value="DREBRIN-LIKE PROTEIN"/>
    <property type="match status" value="1"/>
</dbReference>
<proteinExistence type="predicted"/>
<evidence type="ECO:0000256" key="1">
    <source>
        <dbReference type="ARBA" id="ARBA00022443"/>
    </source>
</evidence>
<feature type="compositionally biased region" description="Pro residues" evidence="3">
    <location>
        <begin position="476"/>
        <end position="488"/>
    </location>
</feature>
<reference evidence="6 7" key="1">
    <citation type="submission" date="2013-02" db="EMBL/GenBank/DDBJ databases">
        <title>Genome sequence of Candida maltosa Xu316, a potential industrial strain for xylitol and ethanol production.</title>
        <authorList>
            <person name="Yu J."/>
            <person name="Wang Q."/>
            <person name="Geng X."/>
            <person name="Bao W."/>
            <person name="He P."/>
            <person name="Cai J."/>
        </authorList>
    </citation>
    <scope>NUCLEOTIDE SEQUENCE [LARGE SCALE GENOMIC DNA]</scope>
    <source>
        <strain evidence="7">Xu316</strain>
    </source>
</reference>
<feature type="compositionally biased region" description="Basic and acidic residues" evidence="3">
    <location>
        <begin position="320"/>
        <end position="351"/>
    </location>
</feature>
<evidence type="ECO:0000256" key="3">
    <source>
        <dbReference type="SAM" id="MobiDB-lite"/>
    </source>
</evidence>
<dbReference type="GO" id="GO:0005884">
    <property type="term" value="C:actin filament"/>
    <property type="evidence" value="ECO:0007669"/>
    <property type="project" value="TreeGrafter"/>
</dbReference>
<dbReference type="GO" id="GO:0030447">
    <property type="term" value="P:filamentous growth"/>
    <property type="evidence" value="ECO:0007669"/>
    <property type="project" value="UniProtKB-ARBA"/>
</dbReference>
<name>M3JTG3_CANMX</name>
<dbReference type="GO" id="GO:0030833">
    <property type="term" value="P:regulation of actin filament polymerization"/>
    <property type="evidence" value="ECO:0007669"/>
    <property type="project" value="TreeGrafter"/>
</dbReference>
<feature type="compositionally biased region" description="Low complexity" evidence="3">
    <location>
        <begin position="616"/>
        <end position="634"/>
    </location>
</feature>
<keyword evidence="1 2" id="KW-0728">SH3 domain</keyword>
<evidence type="ECO:0000313" key="6">
    <source>
        <dbReference type="EMBL" id="EMG46135.1"/>
    </source>
</evidence>
<feature type="compositionally biased region" description="Basic and acidic residues" evidence="3">
    <location>
        <begin position="446"/>
        <end position="464"/>
    </location>
</feature>
<dbReference type="Pfam" id="PF00018">
    <property type="entry name" value="SH3_1"/>
    <property type="match status" value="2"/>
</dbReference>
<dbReference type="InterPro" id="IPR029006">
    <property type="entry name" value="ADF-H/Gelsolin-like_dom_sf"/>
</dbReference>
<feature type="compositionally biased region" description="Basic and acidic residues" evidence="3">
    <location>
        <begin position="302"/>
        <end position="311"/>
    </location>
</feature>
<dbReference type="PRINTS" id="PR00499">
    <property type="entry name" value="P67PHOX"/>
</dbReference>
<evidence type="ECO:0000313" key="7">
    <source>
        <dbReference type="Proteomes" id="UP000011777"/>
    </source>
</evidence>
<feature type="compositionally biased region" description="Basic and acidic residues" evidence="3">
    <location>
        <begin position="520"/>
        <end position="530"/>
    </location>
</feature>